<comment type="caution">
    <text evidence="1">The sequence shown here is derived from an EMBL/GenBank/DDBJ whole genome shotgun (WGS) entry which is preliminary data.</text>
</comment>
<reference evidence="1" key="1">
    <citation type="submission" date="2020-07" db="EMBL/GenBank/DDBJ databases">
        <title>The High-quality genome of the commercially important snow crab, Chionoecetes opilio.</title>
        <authorList>
            <person name="Jeong J.-H."/>
            <person name="Ryu S."/>
        </authorList>
    </citation>
    <scope>NUCLEOTIDE SEQUENCE</scope>
    <source>
        <strain evidence="1">MADBK_172401_WGS</strain>
        <tissue evidence="1">Digestive gland</tissue>
    </source>
</reference>
<dbReference type="EMBL" id="JACEEZ010025232">
    <property type="protein sequence ID" value="KAG0703092.1"/>
    <property type="molecule type" value="Genomic_DNA"/>
</dbReference>
<name>A0A8J4XPH4_CHIOP</name>
<organism evidence="1 2">
    <name type="scientific">Chionoecetes opilio</name>
    <name type="common">Atlantic snow crab</name>
    <name type="synonym">Cancer opilio</name>
    <dbReference type="NCBI Taxonomy" id="41210"/>
    <lineage>
        <taxon>Eukaryota</taxon>
        <taxon>Metazoa</taxon>
        <taxon>Ecdysozoa</taxon>
        <taxon>Arthropoda</taxon>
        <taxon>Crustacea</taxon>
        <taxon>Multicrustacea</taxon>
        <taxon>Malacostraca</taxon>
        <taxon>Eumalacostraca</taxon>
        <taxon>Eucarida</taxon>
        <taxon>Decapoda</taxon>
        <taxon>Pleocyemata</taxon>
        <taxon>Brachyura</taxon>
        <taxon>Eubrachyura</taxon>
        <taxon>Majoidea</taxon>
        <taxon>Majidae</taxon>
        <taxon>Chionoecetes</taxon>
    </lineage>
</organism>
<accession>A0A8J4XPH4</accession>
<dbReference type="Proteomes" id="UP000770661">
    <property type="component" value="Unassembled WGS sequence"/>
</dbReference>
<sequence length="525" mass="58012">MDLEEVSEITPAGHAEGEFSVERRMSAESLTPQYTICGSVLGAGLAHVLENRGVLGVAACLLFVEDLNLDLDWSDSVRATALGYVACFLGKRILKKASAIGAVKDVGENRRTLLGMQVSGDPRAPWWAYEVKPFLWVLVAMGLYERYCRHLLDPVEMLPQVIECASSSWKSELLWWCADVARPARDFLLPFVCQEILFNWRPDVSAAMPGTRLAPVRTSLLEGIKLVEGGKITLFSLCGWTGMQVSLINLIAHGCGFVYAKLSSAAMRRASNDRLGMVSNLLTKFYHERTIPALAHAATGHLQEDPELEGEMDKPEPTPLLRGLWFGFHPLSTLMIFMGWTVNPAGLMANGLTEGEFYGIMPPHADKMLALLGGGENSGTIGGIAGLGCCWIYGAKMNPRDNRPHNPVEQQIHFAQKGKGVRRRVEPSSGSSWKNGKFLRIKRQQAELFSFLASNVADIDTNKHLPHHTRHGVLCFPNRQDVSALAPCTHEEADTRILLHLQDAVQQGYSKVSKLQSIQTWESWP</sequence>
<evidence type="ECO:0000313" key="2">
    <source>
        <dbReference type="Proteomes" id="UP000770661"/>
    </source>
</evidence>
<gene>
    <name evidence="1" type="ORF">GWK47_024930</name>
</gene>
<keyword evidence="2" id="KW-1185">Reference proteome</keyword>
<proteinExistence type="predicted"/>
<protein>
    <submittedName>
        <fullName evidence="1">Uncharacterized protein</fullName>
    </submittedName>
</protein>
<evidence type="ECO:0000313" key="1">
    <source>
        <dbReference type="EMBL" id="KAG0703092.1"/>
    </source>
</evidence>
<dbReference type="AlphaFoldDB" id="A0A8J4XPH4"/>